<sequence length="125" mass="14397">MQPPEESRSLVVTGQEQKGEQESWSSGEKHNVDIHRHLVFIKARWGFTGAIGKTKKRMDINGCHRKKGCTATMALIYDHQLYSVCKKKIKGQLEWNHYSTSVRNYHSSGNSLHGEYSWVHWSHSS</sequence>
<gene>
    <name evidence="2" type="ORF">HOLleu_35744</name>
</gene>
<proteinExistence type="predicted"/>
<feature type="region of interest" description="Disordered" evidence="1">
    <location>
        <begin position="1"/>
        <end position="29"/>
    </location>
</feature>
<keyword evidence="3" id="KW-1185">Reference proteome</keyword>
<evidence type="ECO:0000313" key="3">
    <source>
        <dbReference type="Proteomes" id="UP001152320"/>
    </source>
</evidence>
<dbReference type="AlphaFoldDB" id="A0A9Q0YIV3"/>
<protein>
    <submittedName>
        <fullName evidence="2">Uncharacterized protein</fullName>
    </submittedName>
</protein>
<evidence type="ECO:0000313" key="2">
    <source>
        <dbReference type="EMBL" id="KAJ8023335.1"/>
    </source>
</evidence>
<comment type="caution">
    <text evidence="2">The sequence shown here is derived from an EMBL/GenBank/DDBJ whole genome shotgun (WGS) entry which is preliminary data.</text>
</comment>
<evidence type="ECO:0000256" key="1">
    <source>
        <dbReference type="SAM" id="MobiDB-lite"/>
    </source>
</evidence>
<accession>A0A9Q0YIV3</accession>
<reference evidence="2" key="1">
    <citation type="submission" date="2021-10" db="EMBL/GenBank/DDBJ databases">
        <title>Tropical sea cucumber genome reveals ecological adaptation and Cuvierian tubules defense mechanism.</title>
        <authorList>
            <person name="Chen T."/>
        </authorList>
    </citation>
    <scope>NUCLEOTIDE SEQUENCE</scope>
    <source>
        <strain evidence="2">Nanhai2018</strain>
        <tissue evidence="2">Muscle</tissue>
    </source>
</reference>
<dbReference type="Proteomes" id="UP001152320">
    <property type="component" value="Chromosome 19"/>
</dbReference>
<name>A0A9Q0YIV3_HOLLE</name>
<feature type="compositionally biased region" description="Basic and acidic residues" evidence="1">
    <location>
        <begin position="17"/>
        <end position="29"/>
    </location>
</feature>
<dbReference type="EMBL" id="JAIZAY010000019">
    <property type="protein sequence ID" value="KAJ8023335.1"/>
    <property type="molecule type" value="Genomic_DNA"/>
</dbReference>
<organism evidence="2 3">
    <name type="scientific">Holothuria leucospilota</name>
    <name type="common">Black long sea cucumber</name>
    <name type="synonym">Mertensiothuria leucospilota</name>
    <dbReference type="NCBI Taxonomy" id="206669"/>
    <lineage>
        <taxon>Eukaryota</taxon>
        <taxon>Metazoa</taxon>
        <taxon>Echinodermata</taxon>
        <taxon>Eleutherozoa</taxon>
        <taxon>Echinozoa</taxon>
        <taxon>Holothuroidea</taxon>
        <taxon>Aspidochirotacea</taxon>
        <taxon>Aspidochirotida</taxon>
        <taxon>Holothuriidae</taxon>
        <taxon>Holothuria</taxon>
    </lineage>
</organism>